<feature type="region of interest" description="Disordered" evidence="1">
    <location>
        <begin position="576"/>
        <end position="597"/>
    </location>
</feature>
<feature type="region of interest" description="Disordered" evidence="1">
    <location>
        <begin position="117"/>
        <end position="140"/>
    </location>
</feature>
<gene>
    <name evidence="3" type="ORF">EVG20_g8035</name>
</gene>
<feature type="compositionally biased region" description="Polar residues" evidence="1">
    <location>
        <begin position="648"/>
        <end position="666"/>
    </location>
</feature>
<accession>A0A4Y9Y9P7</accession>
<dbReference type="GO" id="GO:0004672">
    <property type="term" value="F:protein kinase activity"/>
    <property type="evidence" value="ECO:0007669"/>
    <property type="project" value="InterPro"/>
</dbReference>
<comment type="caution">
    <text evidence="3">The sequence shown here is derived from an EMBL/GenBank/DDBJ whole genome shotgun (WGS) entry which is preliminary data.</text>
</comment>
<dbReference type="EMBL" id="SEOQ01000661">
    <property type="protein sequence ID" value="TFY58750.1"/>
    <property type="molecule type" value="Genomic_DNA"/>
</dbReference>
<dbReference type="InterPro" id="IPR008266">
    <property type="entry name" value="Tyr_kinase_AS"/>
</dbReference>
<proteinExistence type="predicted"/>
<evidence type="ECO:0000313" key="3">
    <source>
        <dbReference type="EMBL" id="TFY58750.1"/>
    </source>
</evidence>
<dbReference type="PROSITE" id="PS00109">
    <property type="entry name" value="PROTEIN_KINASE_TYR"/>
    <property type="match status" value="1"/>
</dbReference>
<evidence type="ECO:0000313" key="4">
    <source>
        <dbReference type="Proteomes" id="UP000298327"/>
    </source>
</evidence>
<dbReference type="PANTHER" id="PTHR38248">
    <property type="entry name" value="FUNK1 6"/>
    <property type="match status" value="1"/>
</dbReference>
<dbReference type="OrthoDB" id="2747778at2759"/>
<reference evidence="3 4" key="1">
    <citation type="submission" date="2019-02" db="EMBL/GenBank/DDBJ databases">
        <title>Genome sequencing of the rare red list fungi Dentipellis fragilis.</title>
        <authorList>
            <person name="Buettner E."/>
            <person name="Kellner H."/>
        </authorList>
    </citation>
    <scope>NUCLEOTIDE SEQUENCE [LARGE SCALE GENOMIC DNA]</scope>
    <source>
        <strain evidence="3 4">DSM 105465</strain>
    </source>
</reference>
<dbReference type="AlphaFoldDB" id="A0A4Y9Y9P7"/>
<dbReference type="Proteomes" id="UP000298327">
    <property type="component" value="Unassembled WGS sequence"/>
</dbReference>
<evidence type="ECO:0000256" key="1">
    <source>
        <dbReference type="SAM" id="MobiDB-lite"/>
    </source>
</evidence>
<organism evidence="3 4">
    <name type="scientific">Dentipellis fragilis</name>
    <dbReference type="NCBI Taxonomy" id="205917"/>
    <lineage>
        <taxon>Eukaryota</taxon>
        <taxon>Fungi</taxon>
        <taxon>Dikarya</taxon>
        <taxon>Basidiomycota</taxon>
        <taxon>Agaricomycotina</taxon>
        <taxon>Agaricomycetes</taxon>
        <taxon>Russulales</taxon>
        <taxon>Hericiaceae</taxon>
        <taxon>Dentipellis</taxon>
    </lineage>
</organism>
<protein>
    <recommendedName>
        <fullName evidence="2">Fungal-type protein kinase domain-containing protein</fullName>
    </recommendedName>
</protein>
<dbReference type="InterPro" id="IPR040976">
    <property type="entry name" value="Pkinase_fungal"/>
</dbReference>
<dbReference type="PANTHER" id="PTHR38248:SF2">
    <property type="entry name" value="FUNK1 11"/>
    <property type="match status" value="1"/>
</dbReference>
<dbReference type="SUPFAM" id="SSF56112">
    <property type="entry name" value="Protein kinase-like (PK-like)"/>
    <property type="match status" value="1"/>
</dbReference>
<sequence length="666" mass="75715">MADPVLLSIEQFFKANLPLLLPTGPMEVLERSVNLENFSAVVLAEDKYESLRLLSTTNYPERGTGTAPPDLCMYRTCDEATYSLAPGEIAHRADFRARTAWAHIISFLQAEIDYPMDSSEEESTPSLERDSPQPSWDSSATEVLRRQHRQFVLAADIRQAQVQFVRWDRAGYVISEAWPTQPNVGVTTILQRRANEDEIELLEDFKQTLGSPCGVARDADRWYLKYANMALENRIEYPIHKIRCDDVPWHEAPATPRTCSYLVGKPFTAPKSPTGRGTKTFAAYSIDAKRLVFLKDTWIADTEGVHPELETYKKLKLHGVKHVATAIAGGYVDNQEIQSQRHMIEKPNQTRQSGRKHYRFITLELGRRLETYTDQKELIQAVDDSLRGHQEAWEDAEILHRDVSAGNIMIDVQTGRGFLTDWDLCKFKDEFGQPDRAGTWPYMSAYLLQYPRKPNELCDDLESFLHVLTIMGLRFHLHTRSASHIDADGVQHLNLHERTSNQNLLALLMDVYYRQIKQGRFTMGGLSKMQCLQCGKPGVRWYGSSPLASLIESMYSTFSERYRNLDERECDYKWGPNEDLLQSPGPSTPQPDVQPRTLSSLTHSDLIGLFDKELHGWSQAPEKTADQFCCARPDVALVASAEKGSESYHLSTDGWSPMQNTEGKSK</sequence>
<dbReference type="Pfam" id="PF17667">
    <property type="entry name" value="Pkinase_fungal"/>
    <property type="match status" value="1"/>
</dbReference>
<name>A0A4Y9Y9P7_9AGAM</name>
<keyword evidence="4" id="KW-1185">Reference proteome</keyword>
<evidence type="ECO:0000259" key="2">
    <source>
        <dbReference type="Pfam" id="PF17667"/>
    </source>
</evidence>
<dbReference type="Gene3D" id="1.10.510.10">
    <property type="entry name" value="Transferase(Phosphotransferase) domain 1"/>
    <property type="match status" value="1"/>
</dbReference>
<feature type="region of interest" description="Disordered" evidence="1">
    <location>
        <begin position="643"/>
        <end position="666"/>
    </location>
</feature>
<dbReference type="InterPro" id="IPR011009">
    <property type="entry name" value="Kinase-like_dom_sf"/>
</dbReference>
<feature type="domain" description="Fungal-type protein kinase" evidence="2">
    <location>
        <begin position="261"/>
        <end position="469"/>
    </location>
</feature>
<dbReference type="STRING" id="205917.A0A4Y9Y9P7"/>